<keyword evidence="3 4" id="KW-0694">RNA-binding</keyword>
<evidence type="ECO:0000256" key="1">
    <source>
        <dbReference type="ARBA" id="ARBA00007708"/>
    </source>
</evidence>
<evidence type="ECO:0000313" key="8">
    <source>
        <dbReference type="Proteomes" id="UP000077755"/>
    </source>
</evidence>
<evidence type="ECO:0000256" key="4">
    <source>
        <dbReference type="PROSITE-ProRule" id="PRU00176"/>
    </source>
</evidence>
<reference evidence="7" key="1">
    <citation type="journal article" date="2016" name="Nat. Genet.">
        <title>A high-quality carrot genome assembly provides new insights into carotenoid accumulation and asterid genome evolution.</title>
        <authorList>
            <person name="Iorizzo M."/>
            <person name="Ellison S."/>
            <person name="Senalik D."/>
            <person name="Zeng P."/>
            <person name="Satapoomin P."/>
            <person name="Huang J."/>
            <person name="Bowman M."/>
            <person name="Iovene M."/>
            <person name="Sanseverino W."/>
            <person name="Cavagnaro P."/>
            <person name="Yildiz M."/>
            <person name="Macko-Podgorni A."/>
            <person name="Moranska E."/>
            <person name="Grzebelus E."/>
            <person name="Grzebelus D."/>
            <person name="Ashrafi H."/>
            <person name="Zheng Z."/>
            <person name="Cheng S."/>
            <person name="Spooner D."/>
            <person name="Van Deynze A."/>
            <person name="Simon P."/>
        </authorList>
    </citation>
    <scope>NUCLEOTIDE SEQUENCE</scope>
    <source>
        <tissue evidence="7">Leaf</tissue>
    </source>
</reference>
<keyword evidence="2" id="KW-0677">Repeat</keyword>
<dbReference type="SUPFAM" id="SSF89009">
    <property type="entry name" value="GAT-like domain"/>
    <property type="match status" value="1"/>
</dbReference>
<organism evidence="7 8">
    <name type="scientific">Daucus carota subsp. sativus</name>
    <name type="common">Carrot</name>
    <dbReference type="NCBI Taxonomy" id="79200"/>
    <lineage>
        <taxon>Eukaryota</taxon>
        <taxon>Viridiplantae</taxon>
        <taxon>Streptophyta</taxon>
        <taxon>Embryophyta</taxon>
        <taxon>Tracheophyta</taxon>
        <taxon>Spermatophyta</taxon>
        <taxon>Magnoliopsida</taxon>
        <taxon>eudicotyledons</taxon>
        <taxon>Gunneridae</taxon>
        <taxon>Pentapetalae</taxon>
        <taxon>asterids</taxon>
        <taxon>campanulids</taxon>
        <taxon>Apiales</taxon>
        <taxon>Apiaceae</taxon>
        <taxon>Apioideae</taxon>
        <taxon>Scandiceae</taxon>
        <taxon>Daucinae</taxon>
        <taxon>Daucus</taxon>
        <taxon>Daucus sect. Daucus</taxon>
    </lineage>
</organism>
<accession>A0AAF0W4H1</accession>
<evidence type="ECO:0000259" key="6">
    <source>
        <dbReference type="PROSITE" id="PS50102"/>
    </source>
</evidence>
<feature type="domain" description="RRM" evidence="6">
    <location>
        <begin position="107"/>
        <end position="170"/>
    </location>
</feature>
<gene>
    <name evidence="7" type="ORF">DCAR_0102236</name>
</gene>
<dbReference type="PANTHER" id="PTHR45898:SF4">
    <property type="entry name" value="TARGET OF MYB PROTEIN 1"/>
    <property type="match status" value="1"/>
</dbReference>
<dbReference type="InterPro" id="IPR000504">
    <property type="entry name" value="RRM_dom"/>
</dbReference>
<dbReference type="InterPro" id="IPR044836">
    <property type="entry name" value="TOL_plant"/>
</dbReference>
<dbReference type="SUPFAM" id="SSF54928">
    <property type="entry name" value="RNA-binding domain, RBD"/>
    <property type="match status" value="1"/>
</dbReference>
<feature type="region of interest" description="Disordered" evidence="5">
    <location>
        <begin position="1"/>
        <end position="49"/>
    </location>
</feature>
<dbReference type="GO" id="GO:0043130">
    <property type="term" value="F:ubiquitin binding"/>
    <property type="evidence" value="ECO:0007669"/>
    <property type="project" value="InterPro"/>
</dbReference>
<evidence type="ECO:0000256" key="3">
    <source>
        <dbReference type="ARBA" id="ARBA00022884"/>
    </source>
</evidence>
<dbReference type="PANTHER" id="PTHR45898">
    <property type="entry name" value="TOM1-LIKE PROTEIN"/>
    <property type="match status" value="1"/>
</dbReference>
<dbReference type="Proteomes" id="UP000077755">
    <property type="component" value="Chromosome 1"/>
</dbReference>
<comment type="similarity">
    <text evidence="1">Belongs to the TOM1 family.</text>
</comment>
<sequence>MGAVFPQRSENAPVFTPPQTQPLSSYPQNLRNSEPGQEAAETSAESEFPTLSLTEIQNAHGIMDVLSEMLSAIGLENKECLEFHSANKTIRVMVSHRDPSKRRSGTTNIFIKKLDKSIDHKALQDTFSSFGTILSCKIATDNSGQYKGYRFVQYDSEEAANTAIEKLNGM</sequence>
<dbReference type="GO" id="GO:0043328">
    <property type="term" value="P:protein transport to vacuole involved in ubiquitin-dependent protein catabolic process via the multivesicular body sorting pathway"/>
    <property type="evidence" value="ECO:0007669"/>
    <property type="project" value="InterPro"/>
</dbReference>
<evidence type="ECO:0000256" key="5">
    <source>
        <dbReference type="SAM" id="MobiDB-lite"/>
    </source>
</evidence>
<protein>
    <recommendedName>
        <fullName evidence="6">RRM domain-containing protein</fullName>
    </recommendedName>
</protein>
<name>A0AAF0W4H1_DAUCS</name>
<evidence type="ECO:0000313" key="7">
    <source>
        <dbReference type="EMBL" id="WOG83062.1"/>
    </source>
</evidence>
<feature type="compositionally biased region" description="Polar residues" evidence="5">
    <location>
        <begin position="21"/>
        <end position="35"/>
    </location>
</feature>
<dbReference type="Gene3D" id="3.30.70.330">
    <property type="match status" value="2"/>
</dbReference>
<proteinExistence type="inferred from homology"/>
<dbReference type="EMBL" id="CP093343">
    <property type="protein sequence ID" value="WOG83062.1"/>
    <property type="molecule type" value="Genomic_DNA"/>
</dbReference>
<dbReference type="SMART" id="SM00360">
    <property type="entry name" value="RRM"/>
    <property type="match status" value="1"/>
</dbReference>
<dbReference type="Pfam" id="PF00076">
    <property type="entry name" value="RRM_1"/>
    <property type="match status" value="1"/>
</dbReference>
<dbReference type="PROSITE" id="PS50102">
    <property type="entry name" value="RRM"/>
    <property type="match status" value="1"/>
</dbReference>
<dbReference type="GO" id="GO:0003723">
    <property type="term" value="F:RNA binding"/>
    <property type="evidence" value="ECO:0007669"/>
    <property type="project" value="UniProtKB-UniRule"/>
</dbReference>
<keyword evidence="8" id="KW-1185">Reference proteome</keyword>
<reference evidence="7" key="2">
    <citation type="submission" date="2022-03" db="EMBL/GenBank/DDBJ databases">
        <title>Draft title - Genomic analysis of global carrot germplasm unveils the trajectory of domestication and the origin of high carotenoid orange carrot.</title>
        <authorList>
            <person name="Iorizzo M."/>
            <person name="Ellison S."/>
            <person name="Senalik D."/>
            <person name="Macko-Podgorni A."/>
            <person name="Grzebelus D."/>
            <person name="Bostan H."/>
            <person name="Rolling W."/>
            <person name="Curaba J."/>
            <person name="Simon P."/>
        </authorList>
    </citation>
    <scope>NUCLEOTIDE SEQUENCE</scope>
    <source>
        <tissue evidence="7">Leaf</tissue>
    </source>
</reference>
<dbReference type="CDD" id="cd12379">
    <property type="entry name" value="RRM2_I_PABPs"/>
    <property type="match status" value="1"/>
</dbReference>
<dbReference type="GO" id="GO:0035091">
    <property type="term" value="F:phosphatidylinositol binding"/>
    <property type="evidence" value="ECO:0007669"/>
    <property type="project" value="InterPro"/>
</dbReference>
<dbReference type="InterPro" id="IPR035979">
    <property type="entry name" value="RBD_domain_sf"/>
</dbReference>
<dbReference type="AlphaFoldDB" id="A0AAF0W4H1"/>
<evidence type="ECO:0000256" key="2">
    <source>
        <dbReference type="ARBA" id="ARBA00022737"/>
    </source>
</evidence>
<dbReference type="InterPro" id="IPR045305">
    <property type="entry name" value="RRM2_I_PABPs"/>
</dbReference>
<dbReference type="InterPro" id="IPR012677">
    <property type="entry name" value="Nucleotide-bd_a/b_plait_sf"/>
</dbReference>